<dbReference type="Proteomes" id="UP000179243">
    <property type="component" value="Unassembled WGS sequence"/>
</dbReference>
<gene>
    <name evidence="2" type="ORF">A2519_07495</name>
</gene>
<proteinExistence type="predicted"/>
<evidence type="ECO:0000313" key="2">
    <source>
        <dbReference type="EMBL" id="OGK02777.1"/>
    </source>
</evidence>
<comment type="caution">
    <text evidence="2">The sequence shown here is derived from an EMBL/GenBank/DDBJ whole genome shotgun (WGS) entry which is preliminary data.</text>
</comment>
<accession>A0A1F7F8D3</accession>
<evidence type="ECO:0000313" key="3">
    <source>
        <dbReference type="Proteomes" id="UP000179243"/>
    </source>
</evidence>
<reference evidence="2 3" key="1">
    <citation type="journal article" date="2016" name="Nat. Commun.">
        <title>Thousands of microbial genomes shed light on interconnected biogeochemical processes in an aquifer system.</title>
        <authorList>
            <person name="Anantharaman K."/>
            <person name="Brown C.T."/>
            <person name="Hug L.A."/>
            <person name="Sharon I."/>
            <person name="Castelle C.J."/>
            <person name="Probst A.J."/>
            <person name="Thomas B.C."/>
            <person name="Singh A."/>
            <person name="Wilkins M.J."/>
            <person name="Karaoz U."/>
            <person name="Brodie E.L."/>
            <person name="Williams K.H."/>
            <person name="Hubbard S.S."/>
            <person name="Banfield J.F."/>
        </authorList>
    </citation>
    <scope>NUCLEOTIDE SEQUENCE [LARGE SCALE GENOMIC DNA]</scope>
</reference>
<protein>
    <submittedName>
        <fullName evidence="2">Uncharacterized protein</fullName>
    </submittedName>
</protein>
<dbReference type="EMBL" id="MFYX01000102">
    <property type="protein sequence ID" value="OGK02777.1"/>
    <property type="molecule type" value="Genomic_DNA"/>
</dbReference>
<feature type="region of interest" description="Disordered" evidence="1">
    <location>
        <begin position="89"/>
        <end position="120"/>
    </location>
</feature>
<dbReference type="AlphaFoldDB" id="A0A1F7F8D3"/>
<evidence type="ECO:0000256" key="1">
    <source>
        <dbReference type="SAM" id="MobiDB-lite"/>
    </source>
</evidence>
<organism evidence="2 3">
    <name type="scientific">Candidatus Raymondbacteria bacterium RIFOXYD12_FULL_49_13</name>
    <dbReference type="NCBI Taxonomy" id="1817890"/>
    <lineage>
        <taxon>Bacteria</taxon>
        <taxon>Raymondiibacteriota</taxon>
    </lineage>
</organism>
<name>A0A1F7F8D3_UNCRA</name>
<sequence length="226" mass="24358">MKMNISSLERNTLLEWKGSSAVIFPEEEQLAALLKKHPGGAIDLNENQIIILSSWAESTVDKHFGAGAITNVVEGGLLKKITDLYEKLPAPDSAQRGEKTTGISPGAGQPADTAHQRVKKSRAPTLMLRMTLAVLVAAVAIYVSHKKAPEPEVLPEPAGLAAYGVSYVVGDVCIKRSDTWVQLEIGDKVTVADSLKTDKASEVTIANKNKSFTISEEKILQVKDLE</sequence>